<feature type="non-terminal residue" evidence="2">
    <location>
        <position position="1"/>
    </location>
</feature>
<protein>
    <submittedName>
        <fullName evidence="2">Uncharacterized protein</fullName>
    </submittedName>
</protein>
<dbReference type="Proteomes" id="UP000298438">
    <property type="component" value="Unassembled WGS sequence"/>
</dbReference>
<comment type="caution">
    <text evidence="2">The sequence shown here is derived from an EMBL/GenBank/DDBJ whole genome shotgun (WGS) entry which is preliminary data.</text>
</comment>
<evidence type="ECO:0000313" key="2">
    <source>
        <dbReference type="EMBL" id="TFW28564.1"/>
    </source>
</evidence>
<feature type="compositionally biased region" description="Low complexity" evidence="1">
    <location>
        <begin position="50"/>
        <end position="62"/>
    </location>
</feature>
<sequence>GDDQERRGGHAERAIPQQPPRMQEAPRNEARMEQQMRQEQMRAYEEQQRRAQMQAQQQAAQEGFRRNGRLTPDERRDLRRQIGEAGQDIYSNTPRR</sequence>
<feature type="compositionally biased region" description="Basic and acidic residues" evidence="1">
    <location>
        <begin position="1"/>
        <end position="13"/>
    </location>
</feature>
<reference evidence="2 3" key="1">
    <citation type="submission" date="2019-03" db="EMBL/GenBank/DDBJ databases">
        <title>Draft Genome Sequence of Massilia arenosa sp. nov., a Novel Massilia Species Isolated from a Sandy-loam Maize Soil.</title>
        <authorList>
            <person name="Raths R."/>
            <person name="Peta V."/>
            <person name="Bucking H."/>
        </authorList>
    </citation>
    <scope>NUCLEOTIDE SEQUENCE [LARGE SCALE GENOMIC DNA]</scope>
    <source>
        <strain evidence="2 3">MC02</strain>
    </source>
</reference>
<dbReference type="AlphaFoldDB" id="A0A4Y9STJ9"/>
<feature type="compositionally biased region" description="Basic and acidic residues" evidence="1">
    <location>
        <begin position="71"/>
        <end position="82"/>
    </location>
</feature>
<organism evidence="2 3">
    <name type="scientific">Zemynaea arenosa</name>
    <dbReference type="NCBI Taxonomy" id="2561931"/>
    <lineage>
        <taxon>Bacteria</taxon>
        <taxon>Pseudomonadati</taxon>
        <taxon>Pseudomonadota</taxon>
        <taxon>Betaproteobacteria</taxon>
        <taxon>Burkholderiales</taxon>
        <taxon>Oxalobacteraceae</taxon>
        <taxon>Telluria group</taxon>
        <taxon>Zemynaea</taxon>
    </lineage>
</organism>
<dbReference type="OrthoDB" id="8779586at2"/>
<gene>
    <name evidence="2" type="ORF">E4L96_02230</name>
</gene>
<name>A0A4Y9STJ9_9BURK</name>
<evidence type="ECO:0000256" key="1">
    <source>
        <dbReference type="SAM" id="MobiDB-lite"/>
    </source>
</evidence>
<proteinExistence type="predicted"/>
<feature type="compositionally biased region" description="Basic and acidic residues" evidence="1">
    <location>
        <begin position="24"/>
        <end position="49"/>
    </location>
</feature>
<accession>A0A4Y9STJ9</accession>
<feature type="region of interest" description="Disordered" evidence="1">
    <location>
        <begin position="1"/>
        <end position="96"/>
    </location>
</feature>
<keyword evidence="3" id="KW-1185">Reference proteome</keyword>
<dbReference type="EMBL" id="SPVF01000034">
    <property type="protein sequence ID" value="TFW28564.1"/>
    <property type="molecule type" value="Genomic_DNA"/>
</dbReference>
<evidence type="ECO:0000313" key="3">
    <source>
        <dbReference type="Proteomes" id="UP000298438"/>
    </source>
</evidence>